<dbReference type="Proteomes" id="UP000216004">
    <property type="component" value="Unassembled WGS sequence"/>
</dbReference>
<keyword evidence="1" id="KW-1133">Transmembrane helix</keyword>
<keyword evidence="1" id="KW-0812">Transmembrane</keyword>
<dbReference type="EMBL" id="MWWS01000004">
    <property type="protein sequence ID" value="OZG50354.1"/>
    <property type="molecule type" value="Genomic_DNA"/>
</dbReference>
<evidence type="ECO:0000256" key="1">
    <source>
        <dbReference type="SAM" id="Phobius"/>
    </source>
</evidence>
<dbReference type="CDD" id="cd11614">
    <property type="entry name" value="SAF_CpaB_FlgA_like"/>
    <property type="match status" value="1"/>
</dbReference>
<sequence length="233" mass="24858">MTDLHTFSQHLGLTNRLAGRQRRAILKRILVALCAGLAIFCALQAFLEPRAQTQVLLTRRDIPRGTHIKADMLKEVQLPVSPVFATVLSHPQDAIGLVATIDLEAGQPITKASLSYMPRLPQNSTSVRINLASAPEALLPGQFVKLVASAGCAQSTPDQTAHNAEHKPSGCIISSSALIMALPNKDQGTSGISSALLDKTPQHYTTFALPVQDAVTILSLPPETAIVAVHIDN</sequence>
<organism evidence="3 4">
    <name type="scientific">Bombiscardovia coagulans</name>
    <dbReference type="NCBI Taxonomy" id="686666"/>
    <lineage>
        <taxon>Bacteria</taxon>
        <taxon>Bacillati</taxon>
        <taxon>Actinomycetota</taxon>
        <taxon>Actinomycetes</taxon>
        <taxon>Bifidobacteriales</taxon>
        <taxon>Bifidobacteriaceae</taxon>
        <taxon>Bombiscardovia</taxon>
    </lineage>
</organism>
<evidence type="ECO:0000313" key="4">
    <source>
        <dbReference type="Proteomes" id="UP000216004"/>
    </source>
</evidence>
<feature type="transmembrane region" description="Helical" evidence="1">
    <location>
        <begin position="29"/>
        <end position="47"/>
    </location>
</feature>
<reference evidence="3 4" key="1">
    <citation type="journal article" date="2017" name="BMC Genomics">
        <title>Comparative genomic and phylogenomic analyses of the Bifidobacteriaceae family.</title>
        <authorList>
            <person name="Lugli G.A."/>
            <person name="Milani C."/>
            <person name="Turroni F."/>
            <person name="Duranti S."/>
            <person name="Mancabelli L."/>
            <person name="Mangifesta M."/>
            <person name="Ferrario C."/>
            <person name="Modesto M."/>
            <person name="Mattarelli P."/>
            <person name="Jiri K."/>
            <person name="van Sinderen D."/>
            <person name="Ventura M."/>
        </authorList>
    </citation>
    <scope>NUCLEOTIDE SEQUENCE [LARGE SCALE GENOMIC DNA]</scope>
    <source>
        <strain evidence="3 4">DSM 22924</strain>
    </source>
</reference>
<dbReference type="AlphaFoldDB" id="A0A261EU08"/>
<keyword evidence="3" id="KW-0282">Flagellum</keyword>
<feature type="domain" description="SAF" evidence="2">
    <location>
        <begin position="53"/>
        <end position="115"/>
    </location>
</feature>
<dbReference type="Gene3D" id="3.90.1210.10">
    <property type="entry name" value="Antifreeze-like/N-acetylneuraminic acid synthase C-terminal domain"/>
    <property type="match status" value="1"/>
</dbReference>
<proteinExistence type="predicted"/>
<name>A0A261EU08_9BIFI</name>
<keyword evidence="4" id="KW-1185">Reference proteome</keyword>
<dbReference type="Pfam" id="PF08666">
    <property type="entry name" value="SAF"/>
    <property type="match status" value="1"/>
</dbReference>
<dbReference type="RefSeq" id="WP_094722840.1">
    <property type="nucleotide sequence ID" value="NZ_MWWS01000004.1"/>
</dbReference>
<accession>A0A261EU08</accession>
<dbReference type="SMART" id="SM00858">
    <property type="entry name" value="SAF"/>
    <property type="match status" value="1"/>
</dbReference>
<gene>
    <name evidence="3" type="ORF">BOCO_0871</name>
</gene>
<keyword evidence="3" id="KW-0966">Cell projection</keyword>
<dbReference type="InterPro" id="IPR013974">
    <property type="entry name" value="SAF"/>
</dbReference>
<protein>
    <submittedName>
        <fullName evidence="3">Flagellar basal body P-ring biosynthesis protein FlgA</fullName>
    </submittedName>
</protein>
<keyword evidence="1" id="KW-0472">Membrane</keyword>
<comment type="caution">
    <text evidence="3">The sequence shown here is derived from an EMBL/GenBank/DDBJ whole genome shotgun (WGS) entry which is preliminary data.</text>
</comment>
<evidence type="ECO:0000313" key="3">
    <source>
        <dbReference type="EMBL" id="OZG50354.1"/>
    </source>
</evidence>
<keyword evidence="3" id="KW-0969">Cilium</keyword>
<evidence type="ECO:0000259" key="2">
    <source>
        <dbReference type="SMART" id="SM00858"/>
    </source>
</evidence>